<dbReference type="EMBL" id="PNEN01001615">
    <property type="protein sequence ID" value="PPJ53055.1"/>
    <property type="molecule type" value="Genomic_DNA"/>
</dbReference>
<reference evidence="3" key="1">
    <citation type="journal article" date="2017" name="bioRxiv">
        <title>Conservation of a gene cluster reveals novel cercosporin biosynthetic mechanisms and extends production to the genus Colletotrichum.</title>
        <authorList>
            <person name="de Jonge R."/>
            <person name="Ebert M.K."/>
            <person name="Huitt-Roehl C.R."/>
            <person name="Pal P."/>
            <person name="Suttle J.C."/>
            <person name="Spanner R.E."/>
            <person name="Neubauer J.D."/>
            <person name="Jurick W.M.II."/>
            <person name="Stott K.A."/>
            <person name="Secor G.A."/>
            <person name="Thomma B.P.H.J."/>
            <person name="Van de Peer Y."/>
            <person name="Townsend C.A."/>
            <person name="Bolton M.D."/>
        </authorList>
    </citation>
    <scope>NUCLEOTIDE SEQUENCE [LARGE SCALE GENOMIC DNA]</scope>
    <source>
        <strain evidence="3">CBS538.71</strain>
    </source>
</reference>
<protein>
    <submittedName>
        <fullName evidence="2">Uncharacterized protein</fullName>
    </submittedName>
</protein>
<accession>A0A2S6BZZ5</accession>
<sequence length="187" mass="20849">MGDISPIAQRFSEIHPDRAPVAIHKTSSSKSAMAGKAQRQYDEKRVSRLYEPPEPPKIQRGGKVPSSVRRDSILRDPFHRGSPDATYSLSYSRAYKQGVLKGTPSERPQSTPLGAIKESGPRCHNERKCDIHAKGYTAEQTLILAREDLLEEVPGLVLSFGGLQWKNYDDGSEWEDMEDGSTVIRGR</sequence>
<feature type="region of interest" description="Disordered" evidence="1">
    <location>
        <begin position="21"/>
        <end position="68"/>
    </location>
</feature>
<evidence type="ECO:0000313" key="3">
    <source>
        <dbReference type="Proteomes" id="UP000237631"/>
    </source>
</evidence>
<feature type="region of interest" description="Disordered" evidence="1">
    <location>
        <begin position="99"/>
        <end position="123"/>
    </location>
</feature>
<organism evidence="2 3">
    <name type="scientific">Cercospora berteroae</name>
    <dbReference type="NCBI Taxonomy" id="357750"/>
    <lineage>
        <taxon>Eukaryota</taxon>
        <taxon>Fungi</taxon>
        <taxon>Dikarya</taxon>
        <taxon>Ascomycota</taxon>
        <taxon>Pezizomycotina</taxon>
        <taxon>Dothideomycetes</taxon>
        <taxon>Dothideomycetidae</taxon>
        <taxon>Mycosphaerellales</taxon>
        <taxon>Mycosphaerellaceae</taxon>
        <taxon>Cercospora</taxon>
    </lineage>
</organism>
<keyword evidence="3" id="KW-1185">Reference proteome</keyword>
<comment type="caution">
    <text evidence="2">The sequence shown here is derived from an EMBL/GenBank/DDBJ whole genome shotgun (WGS) entry which is preliminary data.</text>
</comment>
<name>A0A2S6BZZ5_9PEZI</name>
<evidence type="ECO:0000313" key="2">
    <source>
        <dbReference type="EMBL" id="PPJ53055.1"/>
    </source>
</evidence>
<dbReference type="Proteomes" id="UP000237631">
    <property type="component" value="Unassembled WGS sequence"/>
</dbReference>
<gene>
    <name evidence="2" type="ORF">CBER1_11253</name>
</gene>
<dbReference type="AlphaFoldDB" id="A0A2S6BZZ5"/>
<dbReference type="OrthoDB" id="3631473at2759"/>
<proteinExistence type="predicted"/>
<feature type="compositionally biased region" description="Basic and acidic residues" evidence="1">
    <location>
        <begin position="39"/>
        <end position="48"/>
    </location>
</feature>
<evidence type="ECO:0000256" key="1">
    <source>
        <dbReference type="SAM" id="MobiDB-lite"/>
    </source>
</evidence>